<keyword evidence="3" id="KW-1185">Reference proteome</keyword>
<reference evidence="2 3" key="1">
    <citation type="journal article" date="2024" name="G3 (Bethesda)">
        <title>Genome assembly of Hibiscus sabdariffa L. provides insights into metabolisms of medicinal natural products.</title>
        <authorList>
            <person name="Kim T."/>
        </authorList>
    </citation>
    <scope>NUCLEOTIDE SEQUENCE [LARGE SCALE GENOMIC DNA]</scope>
    <source>
        <strain evidence="2">TK-2024</strain>
        <tissue evidence="2">Old leaves</tissue>
    </source>
</reference>
<feature type="compositionally biased region" description="Polar residues" evidence="1">
    <location>
        <begin position="81"/>
        <end position="90"/>
    </location>
</feature>
<evidence type="ECO:0000256" key="1">
    <source>
        <dbReference type="SAM" id="MobiDB-lite"/>
    </source>
</evidence>
<sequence>MVSSSFNVPVSTQGAHIPHIGSVHHVSPGYASSSLSQSGGNGFFYPAGATHVSSTPTAPTTYVDTSSQWPITVDGACGDPSSIQLHSQAPSPFVSAKPSSTSQQLDAGLMSGAGVQPAHGVQNGGVGIHIESTPQDY</sequence>
<evidence type="ECO:0000313" key="2">
    <source>
        <dbReference type="EMBL" id="KAK9011610.1"/>
    </source>
</evidence>
<dbReference type="EMBL" id="JBBPBN010000023">
    <property type="protein sequence ID" value="KAK9011610.1"/>
    <property type="molecule type" value="Genomic_DNA"/>
</dbReference>
<comment type="caution">
    <text evidence="2">The sequence shown here is derived from an EMBL/GenBank/DDBJ whole genome shotgun (WGS) entry which is preliminary data.</text>
</comment>
<feature type="region of interest" description="Disordered" evidence="1">
    <location>
        <begin position="80"/>
        <end position="104"/>
    </location>
</feature>
<organism evidence="2 3">
    <name type="scientific">Hibiscus sabdariffa</name>
    <name type="common">roselle</name>
    <dbReference type="NCBI Taxonomy" id="183260"/>
    <lineage>
        <taxon>Eukaryota</taxon>
        <taxon>Viridiplantae</taxon>
        <taxon>Streptophyta</taxon>
        <taxon>Embryophyta</taxon>
        <taxon>Tracheophyta</taxon>
        <taxon>Spermatophyta</taxon>
        <taxon>Magnoliopsida</taxon>
        <taxon>eudicotyledons</taxon>
        <taxon>Gunneridae</taxon>
        <taxon>Pentapetalae</taxon>
        <taxon>rosids</taxon>
        <taxon>malvids</taxon>
        <taxon>Malvales</taxon>
        <taxon>Malvaceae</taxon>
        <taxon>Malvoideae</taxon>
        <taxon>Hibiscus</taxon>
    </lineage>
</organism>
<gene>
    <name evidence="2" type="ORF">V6N11_044456</name>
</gene>
<protein>
    <submittedName>
        <fullName evidence="2">Uncharacterized protein</fullName>
    </submittedName>
</protein>
<dbReference type="Proteomes" id="UP001396334">
    <property type="component" value="Unassembled WGS sequence"/>
</dbReference>
<proteinExistence type="predicted"/>
<accession>A0ABR2RF78</accession>
<evidence type="ECO:0000313" key="3">
    <source>
        <dbReference type="Proteomes" id="UP001396334"/>
    </source>
</evidence>
<name>A0ABR2RF78_9ROSI</name>